<dbReference type="Pfam" id="PF25613">
    <property type="entry name" value="DUF7941"/>
    <property type="match status" value="1"/>
</dbReference>
<comment type="caution">
    <text evidence="1">The sequence shown here is derived from an EMBL/GenBank/DDBJ whole genome shotgun (WGS) entry which is preliminary data.</text>
</comment>
<protein>
    <submittedName>
        <fullName evidence="1">Uncharacterized protein</fullName>
    </submittedName>
</protein>
<sequence length="77" mass="8303">MGLYSAPELELLCQQVVRDNPELAGRISADSIGVRGIPAETTKNGRNTVITLVGKPGKGFSGECTVYYDRLTLSDLF</sequence>
<proteinExistence type="predicted"/>
<dbReference type="InterPro" id="IPR057701">
    <property type="entry name" value="DUF7941"/>
</dbReference>
<accession>A0A5W4PTW5</accession>
<dbReference type="AlphaFoldDB" id="A0A5W4PTW5"/>
<reference evidence="1" key="1">
    <citation type="submission" date="2018-08" db="EMBL/GenBank/DDBJ databases">
        <authorList>
            <person name="Ashton P.M."/>
            <person name="Dallman T."/>
            <person name="Nair S."/>
            <person name="De Pinna E."/>
            <person name="Peters T."/>
            <person name="Grant K."/>
        </authorList>
    </citation>
    <scope>NUCLEOTIDE SEQUENCE</scope>
    <source>
        <strain evidence="1">126847</strain>
    </source>
</reference>
<evidence type="ECO:0000313" key="1">
    <source>
        <dbReference type="EMBL" id="EBW9188219.1"/>
    </source>
</evidence>
<dbReference type="EMBL" id="AAHJPS010000001">
    <property type="protein sequence ID" value="EBW9188219.1"/>
    <property type="molecule type" value="Genomic_DNA"/>
</dbReference>
<gene>
    <name evidence="1" type="ORF">BZT14_00905</name>
</gene>
<organism evidence="1">
    <name type="scientific">Salmonella enteritidis</name>
    <dbReference type="NCBI Taxonomy" id="149539"/>
    <lineage>
        <taxon>Bacteria</taxon>
        <taxon>Pseudomonadati</taxon>
        <taxon>Pseudomonadota</taxon>
        <taxon>Gammaproteobacteria</taxon>
        <taxon>Enterobacterales</taxon>
        <taxon>Enterobacteriaceae</taxon>
        <taxon>Salmonella</taxon>
    </lineage>
</organism>
<name>A0A5W4PTW5_SALEN</name>